<dbReference type="EMBL" id="JAPFFK010000006">
    <property type="protein sequence ID" value="KAJ6760383.1"/>
    <property type="molecule type" value="Genomic_DNA"/>
</dbReference>
<evidence type="ECO:0000313" key="1">
    <source>
        <dbReference type="EMBL" id="KAJ6760383.1"/>
    </source>
</evidence>
<reference evidence="1" key="1">
    <citation type="submission" date="2022-11" db="EMBL/GenBank/DDBJ databases">
        <authorList>
            <person name="Hyden B.L."/>
            <person name="Feng K."/>
            <person name="Yates T."/>
            <person name="Jawdy S."/>
            <person name="Smart L.B."/>
            <person name="Muchero W."/>
        </authorList>
    </citation>
    <scope>NUCLEOTIDE SEQUENCE</scope>
    <source>
        <tissue evidence="1">Shoot tip</tissue>
    </source>
</reference>
<reference evidence="1" key="2">
    <citation type="journal article" date="2023" name="Int. J. Mol. Sci.">
        <title>De Novo Assembly and Annotation of 11 Diverse Shrub Willow (Salix) Genomes Reveals Novel Gene Organization in Sex-Linked Regions.</title>
        <authorList>
            <person name="Hyden B."/>
            <person name="Feng K."/>
            <person name="Yates T.B."/>
            <person name="Jawdy S."/>
            <person name="Cereghino C."/>
            <person name="Smart L.B."/>
            <person name="Muchero W."/>
        </authorList>
    </citation>
    <scope>NUCLEOTIDE SEQUENCE</scope>
    <source>
        <tissue evidence="1">Shoot tip</tissue>
    </source>
</reference>
<protein>
    <submittedName>
        <fullName evidence="1">Uncharacterized protein</fullName>
    </submittedName>
</protein>
<accession>A0A9Q0W589</accession>
<gene>
    <name evidence="1" type="ORF">OIU79_025268</name>
</gene>
<evidence type="ECO:0000313" key="2">
    <source>
        <dbReference type="Proteomes" id="UP001151532"/>
    </source>
</evidence>
<name>A0A9Q0W589_SALPP</name>
<proteinExistence type="predicted"/>
<comment type="caution">
    <text evidence="1">The sequence shown here is derived from an EMBL/GenBank/DDBJ whole genome shotgun (WGS) entry which is preliminary data.</text>
</comment>
<organism evidence="1 2">
    <name type="scientific">Salix purpurea</name>
    <name type="common">Purple osier willow</name>
    <dbReference type="NCBI Taxonomy" id="77065"/>
    <lineage>
        <taxon>Eukaryota</taxon>
        <taxon>Viridiplantae</taxon>
        <taxon>Streptophyta</taxon>
        <taxon>Embryophyta</taxon>
        <taxon>Tracheophyta</taxon>
        <taxon>Spermatophyta</taxon>
        <taxon>Magnoliopsida</taxon>
        <taxon>eudicotyledons</taxon>
        <taxon>Gunneridae</taxon>
        <taxon>Pentapetalae</taxon>
        <taxon>rosids</taxon>
        <taxon>fabids</taxon>
        <taxon>Malpighiales</taxon>
        <taxon>Salicaceae</taxon>
        <taxon>Saliceae</taxon>
        <taxon>Salix</taxon>
    </lineage>
</organism>
<sequence length="152" mass="17299">MLLNRFGNESTTAIIFNRVSKFSLIIRIPVVVDRRFGFIGYFKPADTILLTTSYGPTSFKERWGDDRAAFYEPDGSKSWKDVYELQDRGDRVGLGLKIIREGGDYYLVHQGKLVGDESLKEEKPSHGILDQMLFFIGDLEVASTDAKRGRVR</sequence>
<dbReference type="Proteomes" id="UP001151532">
    <property type="component" value="Chromosome 15Z"/>
</dbReference>
<dbReference type="AlphaFoldDB" id="A0A9Q0W589"/>
<dbReference type="OrthoDB" id="3219396at2759"/>
<keyword evidence="2" id="KW-1185">Reference proteome</keyword>